<proteinExistence type="predicted"/>
<evidence type="ECO:0000313" key="3">
    <source>
        <dbReference type="Proteomes" id="UP001066276"/>
    </source>
</evidence>
<keyword evidence="3" id="KW-1185">Reference proteome</keyword>
<organism evidence="2 3">
    <name type="scientific">Pleurodeles waltl</name>
    <name type="common">Iberian ribbed newt</name>
    <dbReference type="NCBI Taxonomy" id="8319"/>
    <lineage>
        <taxon>Eukaryota</taxon>
        <taxon>Metazoa</taxon>
        <taxon>Chordata</taxon>
        <taxon>Craniata</taxon>
        <taxon>Vertebrata</taxon>
        <taxon>Euteleostomi</taxon>
        <taxon>Amphibia</taxon>
        <taxon>Batrachia</taxon>
        <taxon>Caudata</taxon>
        <taxon>Salamandroidea</taxon>
        <taxon>Salamandridae</taxon>
        <taxon>Pleurodelinae</taxon>
        <taxon>Pleurodeles</taxon>
    </lineage>
</organism>
<dbReference type="Proteomes" id="UP001066276">
    <property type="component" value="Chromosome 7"/>
</dbReference>
<dbReference type="EMBL" id="JANPWB010000011">
    <property type="protein sequence ID" value="KAJ1129191.1"/>
    <property type="molecule type" value="Genomic_DNA"/>
</dbReference>
<accession>A0AAV7PPC9</accession>
<feature type="region of interest" description="Disordered" evidence="1">
    <location>
        <begin position="94"/>
        <end position="196"/>
    </location>
</feature>
<feature type="compositionally biased region" description="Low complexity" evidence="1">
    <location>
        <begin position="110"/>
        <end position="127"/>
    </location>
</feature>
<dbReference type="AlphaFoldDB" id="A0AAV7PPC9"/>
<evidence type="ECO:0000313" key="2">
    <source>
        <dbReference type="EMBL" id="KAJ1129191.1"/>
    </source>
</evidence>
<sequence length="298" mass="31894">MIPTSAHLRRRPGRCVSIRVPAQNHPRGCNRILARVSRVPVPTQVLQVSIPYQIGSSFLRSRTSLSDGPRGQASLLRASPPLDRALFSVRRGQGPISSPGYAQHPWRVCSPTSPRRGSPGSSFIRGPRPGPTESASPSRARARGPPQLRGPTPGPAVLRSPGPSHRRNSPVAGSARSSGPSLCSPARGVRNTALSSNSPKLRPLLISLSRGAARAAPTPLLSRLWARPSPGHLPASDFFRFFSLGSRGTQGPTRGLLGFRYGCGMAWPSGRMTEGSRALLEYDRHLDALGHASLMFEI</sequence>
<reference evidence="2" key="1">
    <citation type="journal article" date="2022" name="bioRxiv">
        <title>Sequencing and chromosome-scale assembly of the giantPleurodeles waltlgenome.</title>
        <authorList>
            <person name="Brown T."/>
            <person name="Elewa A."/>
            <person name="Iarovenko S."/>
            <person name="Subramanian E."/>
            <person name="Araus A.J."/>
            <person name="Petzold A."/>
            <person name="Susuki M."/>
            <person name="Suzuki K.-i.T."/>
            <person name="Hayashi T."/>
            <person name="Toyoda A."/>
            <person name="Oliveira C."/>
            <person name="Osipova E."/>
            <person name="Leigh N.D."/>
            <person name="Simon A."/>
            <person name="Yun M.H."/>
        </authorList>
    </citation>
    <scope>NUCLEOTIDE SEQUENCE</scope>
    <source>
        <strain evidence="2">20211129_DDA</strain>
        <tissue evidence="2">Liver</tissue>
    </source>
</reference>
<name>A0AAV7PPC9_PLEWA</name>
<gene>
    <name evidence="2" type="ORF">NDU88_007562</name>
</gene>
<protein>
    <submittedName>
        <fullName evidence="2">Uncharacterized protein</fullName>
    </submittedName>
</protein>
<evidence type="ECO:0000256" key="1">
    <source>
        <dbReference type="SAM" id="MobiDB-lite"/>
    </source>
</evidence>
<comment type="caution">
    <text evidence="2">The sequence shown here is derived from an EMBL/GenBank/DDBJ whole genome shotgun (WGS) entry which is preliminary data.</text>
</comment>